<keyword evidence="3" id="KW-1185">Reference proteome</keyword>
<dbReference type="EMBL" id="PJCP01000001">
    <property type="protein sequence ID" value="PLV25900.1"/>
    <property type="molecule type" value="Genomic_DNA"/>
</dbReference>
<evidence type="ECO:0000313" key="3">
    <source>
        <dbReference type="Proteomes" id="UP000234839"/>
    </source>
</evidence>
<protein>
    <recommendedName>
        <fullName evidence="4">DUF1837 domain-containing protein</fullName>
    </recommendedName>
</protein>
<organism evidence="2 3">
    <name type="scientific">Pseudomonas guariconensis</name>
    <dbReference type="NCBI Taxonomy" id="1288410"/>
    <lineage>
        <taxon>Bacteria</taxon>
        <taxon>Pseudomonadati</taxon>
        <taxon>Pseudomonadota</taxon>
        <taxon>Gammaproteobacteria</taxon>
        <taxon>Pseudomonadales</taxon>
        <taxon>Pseudomonadaceae</taxon>
        <taxon>Pseudomonas</taxon>
    </lineage>
</organism>
<evidence type="ECO:0000256" key="1">
    <source>
        <dbReference type="SAM" id="MobiDB-lite"/>
    </source>
</evidence>
<reference evidence="2 3" key="1">
    <citation type="submission" date="2017-12" db="EMBL/GenBank/DDBJ databases">
        <title>Detection of the carbapenemase gene blaVIM-5 in members of the Pseudomonas putida group isolated from polluted Nigerian wetlands.</title>
        <authorList>
            <person name="Adelowo O."/>
            <person name="Vollmers J."/>
            <person name="Maeusezahl I."/>
            <person name="Kaster A.-K."/>
            <person name="Mueller J.A."/>
        </authorList>
    </citation>
    <scope>NUCLEOTIDE SEQUENCE [LARGE SCALE GENOMIC DNA]</scope>
    <source>
        <strain evidence="2 3">MR119</strain>
    </source>
</reference>
<comment type="caution">
    <text evidence="2">The sequence shown here is derived from an EMBL/GenBank/DDBJ whole genome shotgun (WGS) entry which is preliminary data.</text>
</comment>
<feature type="region of interest" description="Disordered" evidence="1">
    <location>
        <begin position="59"/>
        <end position="85"/>
    </location>
</feature>
<dbReference type="Proteomes" id="UP000234839">
    <property type="component" value="Unassembled WGS sequence"/>
</dbReference>
<accession>A0ABX4UQA6</accession>
<name>A0ABX4UQA6_9PSED</name>
<proteinExistence type="predicted"/>
<sequence>MSEVAAYMTLEKDYGTEIGYKLTRDRELIALPGRGIDAIGIEKSNKLVVVLTEVKFSDENSAPKPPAVVDKKKDGMRNQHRAHLKEREETTNKLFECARKTKDEELRNQYLAAAFYLEEERWDLMEVVSCCVLVRPKERHSEGDFGSFYQSPTDFTPANVRFIVIALPDNIDNIMESWSDKVEEMRASL</sequence>
<gene>
    <name evidence="2" type="ORF">CXG53_00270</name>
</gene>
<evidence type="ECO:0008006" key="4">
    <source>
        <dbReference type="Google" id="ProtNLM"/>
    </source>
</evidence>
<evidence type="ECO:0000313" key="2">
    <source>
        <dbReference type="EMBL" id="PLV25900.1"/>
    </source>
</evidence>